<evidence type="ECO:0000313" key="3">
    <source>
        <dbReference type="Proteomes" id="UP000789572"/>
    </source>
</evidence>
<name>A0A9N9C0G9_9GLOM</name>
<gene>
    <name evidence="2" type="ORF">POCULU_LOCUS6550</name>
</gene>
<feature type="region of interest" description="Disordered" evidence="1">
    <location>
        <begin position="274"/>
        <end position="309"/>
    </location>
</feature>
<evidence type="ECO:0000313" key="2">
    <source>
        <dbReference type="EMBL" id="CAG8582272.1"/>
    </source>
</evidence>
<proteinExistence type="predicted"/>
<reference evidence="2" key="1">
    <citation type="submission" date="2021-06" db="EMBL/GenBank/DDBJ databases">
        <authorList>
            <person name="Kallberg Y."/>
            <person name="Tangrot J."/>
            <person name="Rosling A."/>
        </authorList>
    </citation>
    <scope>NUCLEOTIDE SEQUENCE</scope>
    <source>
        <strain evidence="2">IA702</strain>
    </source>
</reference>
<evidence type="ECO:0000256" key="1">
    <source>
        <dbReference type="SAM" id="MobiDB-lite"/>
    </source>
</evidence>
<feature type="compositionally biased region" description="Polar residues" evidence="1">
    <location>
        <begin position="274"/>
        <end position="284"/>
    </location>
</feature>
<organism evidence="2 3">
    <name type="scientific">Paraglomus occultum</name>
    <dbReference type="NCBI Taxonomy" id="144539"/>
    <lineage>
        <taxon>Eukaryota</taxon>
        <taxon>Fungi</taxon>
        <taxon>Fungi incertae sedis</taxon>
        <taxon>Mucoromycota</taxon>
        <taxon>Glomeromycotina</taxon>
        <taxon>Glomeromycetes</taxon>
        <taxon>Paraglomerales</taxon>
        <taxon>Paraglomeraceae</taxon>
        <taxon>Paraglomus</taxon>
    </lineage>
</organism>
<feature type="non-terminal residue" evidence="2">
    <location>
        <position position="1"/>
    </location>
</feature>
<comment type="caution">
    <text evidence="2">The sequence shown here is derived from an EMBL/GenBank/DDBJ whole genome shotgun (WGS) entry which is preliminary data.</text>
</comment>
<dbReference type="EMBL" id="CAJVPJ010001233">
    <property type="protein sequence ID" value="CAG8582272.1"/>
    <property type="molecule type" value="Genomic_DNA"/>
</dbReference>
<dbReference type="AlphaFoldDB" id="A0A9N9C0G9"/>
<dbReference type="OrthoDB" id="18145at2759"/>
<sequence>FYESKEKFLDACNLFNVVLKVDQNTESAFYLGIHAAELTIRCEDRQALPVNNPYRILLATQFLPFILRRKITVYDNDSPTTTITPTTSSVSNVRITAKHSKSVSASTQTAKTYASKKRTDNRVQFKQLVSWLYRTQSYYLAVKEWRSLFEVSLEVLSKCGYLKLESSAAIRVVDLFDQPLKFAEKLFDLITRKKFADKRQSAIAISIGVACFIYHCFEYYERVFGDKSRSDDGNSTCPIPATGNESNRLILTPIMQSTASYHASKLGSDAATAKNINTFPNQTRSTKKNAVRKDSSYPQRTKKRKIRQSNSCERYDVMKVSNLLISEEVPQQADDVSDNSDDDSVSLAQEAEDADSQEVNDDIASEAILYLEIAGDCWIRLKKMIDNANSDVEQAVLILALMPQFSLTPMFRPQATDEPLSQSHSNSNNK</sequence>
<accession>A0A9N9C0G9</accession>
<protein>
    <submittedName>
        <fullName evidence="2">8367_t:CDS:1</fullName>
    </submittedName>
</protein>
<feature type="compositionally biased region" description="Acidic residues" evidence="1">
    <location>
        <begin position="335"/>
        <end position="359"/>
    </location>
</feature>
<feature type="region of interest" description="Disordered" evidence="1">
    <location>
        <begin position="329"/>
        <end position="359"/>
    </location>
</feature>
<keyword evidence="3" id="KW-1185">Reference proteome</keyword>
<dbReference type="Proteomes" id="UP000789572">
    <property type="component" value="Unassembled WGS sequence"/>
</dbReference>